<dbReference type="InterPro" id="IPR016059">
    <property type="entry name" value="DNA_ligase_ATP-dep_CS"/>
</dbReference>
<dbReference type="PROSITE" id="PS00333">
    <property type="entry name" value="DNA_LIGASE_A2"/>
    <property type="match status" value="1"/>
</dbReference>
<dbReference type="SUPFAM" id="SSF56091">
    <property type="entry name" value="DNA ligase/mRNA capping enzyme, catalytic domain"/>
    <property type="match status" value="1"/>
</dbReference>
<dbReference type="GO" id="GO:0005524">
    <property type="term" value="F:ATP binding"/>
    <property type="evidence" value="ECO:0007669"/>
    <property type="project" value="InterPro"/>
</dbReference>
<dbReference type="InterPro" id="IPR012340">
    <property type="entry name" value="NA-bd_OB-fold"/>
</dbReference>
<evidence type="ECO:0000259" key="6">
    <source>
        <dbReference type="PROSITE" id="PS50160"/>
    </source>
</evidence>
<dbReference type="InterPro" id="IPR014146">
    <property type="entry name" value="LigD_ligase_dom"/>
</dbReference>
<evidence type="ECO:0000256" key="1">
    <source>
        <dbReference type="ARBA" id="ARBA00007572"/>
    </source>
</evidence>
<reference evidence="7" key="1">
    <citation type="submission" date="2021-01" db="EMBL/GenBank/DDBJ databases">
        <title>Whole genome shotgun sequence of Planosporangium mesophilum NBRC 109066.</title>
        <authorList>
            <person name="Komaki H."/>
            <person name="Tamura T."/>
        </authorList>
    </citation>
    <scope>NUCLEOTIDE SEQUENCE</scope>
    <source>
        <strain evidence="7">NBRC 109066</strain>
    </source>
</reference>
<dbReference type="PANTHER" id="PTHR45674:SF4">
    <property type="entry name" value="DNA LIGASE 1"/>
    <property type="match status" value="1"/>
</dbReference>
<dbReference type="CDD" id="cd07971">
    <property type="entry name" value="OBF_DNA_ligase_LigD"/>
    <property type="match status" value="1"/>
</dbReference>
<evidence type="ECO:0000256" key="2">
    <source>
        <dbReference type="ARBA" id="ARBA00012727"/>
    </source>
</evidence>
<accession>A0A8J3TCA0</accession>
<feature type="region of interest" description="Disordered" evidence="5">
    <location>
        <begin position="474"/>
        <end position="493"/>
    </location>
</feature>
<comment type="catalytic activity">
    <reaction evidence="4">
        <text>ATP + (deoxyribonucleotide)n-3'-hydroxyl + 5'-phospho-(deoxyribonucleotide)m = (deoxyribonucleotide)n+m + AMP + diphosphate.</text>
        <dbReference type="EC" id="6.5.1.1"/>
    </reaction>
</comment>
<dbReference type="InterPro" id="IPR012309">
    <property type="entry name" value="DNA_ligase_ATP-dep_C"/>
</dbReference>
<organism evidence="7 8">
    <name type="scientific">Planosporangium mesophilum</name>
    <dbReference type="NCBI Taxonomy" id="689768"/>
    <lineage>
        <taxon>Bacteria</taxon>
        <taxon>Bacillati</taxon>
        <taxon>Actinomycetota</taxon>
        <taxon>Actinomycetes</taxon>
        <taxon>Micromonosporales</taxon>
        <taxon>Micromonosporaceae</taxon>
        <taxon>Planosporangium</taxon>
    </lineage>
</organism>
<dbReference type="Proteomes" id="UP000599074">
    <property type="component" value="Unassembled WGS sequence"/>
</dbReference>
<dbReference type="PROSITE" id="PS50160">
    <property type="entry name" value="DNA_LIGASE_A3"/>
    <property type="match status" value="1"/>
</dbReference>
<keyword evidence="8" id="KW-1185">Reference proteome</keyword>
<dbReference type="GO" id="GO:0006281">
    <property type="term" value="P:DNA repair"/>
    <property type="evidence" value="ECO:0007669"/>
    <property type="project" value="InterPro"/>
</dbReference>
<comment type="similarity">
    <text evidence="1">Belongs to the ATP-dependent DNA ligase family.</text>
</comment>
<dbReference type="GO" id="GO:0003910">
    <property type="term" value="F:DNA ligase (ATP) activity"/>
    <property type="evidence" value="ECO:0007669"/>
    <property type="project" value="UniProtKB-EC"/>
</dbReference>
<evidence type="ECO:0000256" key="4">
    <source>
        <dbReference type="ARBA" id="ARBA00034003"/>
    </source>
</evidence>
<dbReference type="AlphaFoldDB" id="A0A8J3TCA0"/>
<evidence type="ECO:0000256" key="5">
    <source>
        <dbReference type="SAM" id="MobiDB-lite"/>
    </source>
</evidence>
<dbReference type="PANTHER" id="PTHR45674">
    <property type="entry name" value="DNA LIGASE 1/3 FAMILY MEMBER"/>
    <property type="match status" value="1"/>
</dbReference>
<dbReference type="InterPro" id="IPR012310">
    <property type="entry name" value="DNA_ligase_ATP-dep_cent"/>
</dbReference>
<dbReference type="EMBL" id="BOON01000038">
    <property type="protein sequence ID" value="GII24505.1"/>
    <property type="molecule type" value="Genomic_DNA"/>
</dbReference>
<dbReference type="Gene3D" id="3.30.470.30">
    <property type="entry name" value="DNA ligase/mRNA capping enzyme"/>
    <property type="match status" value="1"/>
</dbReference>
<dbReference type="Pfam" id="PF01068">
    <property type="entry name" value="DNA_ligase_A_M"/>
    <property type="match status" value="1"/>
</dbReference>
<dbReference type="Pfam" id="PF13298">
    <property type="entry name" value="LigD_N"/>
    <property type="match status" value="1"/>
</dbReference>
<dbReference type="SUPFAM" id="SSF50249">
    <property type="entry name" value="Nucleic acid-binding proteins"/>
    <property type="match status" value="1"/>
</dbReference>
<name>A0A8J3TCA0_9ACTN</name>
<feature type="compositionally biased region" description="Basic and acidic residues" evidence="5">
    <location>
        <begin position="480"/>
        <end position="493"/>
    </location>
</feature>
<feature type="region of interest" description="Disordered" evidence="5">
    <location>
        <begin position="1"/>
        <end position="33"/>
    </location>
</feature>
<dbReference type="Pfam" id="PF04679">
    <property type="entry name" value="DNA_ligase_A_C"/>
    <property type="match status" value="1"/>
</dbReference>
<evidence type="ECO:0000313" key="8">
    <source>
        <dbReference type="Proteomes" id="UP000599074"/>
    </source>
</evidence>
<dbReference type="InterPro" id="IPR014144">
    <property type="entry name" value="LigD_PE_domain"/>
</dbReference>
<dbReference type="GO" id="GO:0006310">
    <property type="term" value="P:DNA recombination"/>
    <property type="evidence" value="ECO:0007669"/>
    <property type="project" value="InterPro"/>
</dbReference>
<dbReference type="InterPro" id="IPR050191">
    <property type="entry name" value="ATP-dep_DNA_ligase"/>
</dbReference>
<dbReference type="RefSeq" id="WP_168116498.1">
    <property type="nucleotide sequence ID" value="NZ_BOON01000038.1"/>
</dbReference>
<keyword evidence="3" id="KW-0436">Ligase</keyword>
<evidence type="ECO:0000256" key="3">
    <source>
        <dbReference type="ARBA" id="ARBA00022598"/>
    </source>
</evidence>
<sequence>MADKLATYRSKRSASRTPEPVPAPGPLPGGHDDTFVIQEHHARRLHWDFRLERQGVLVSWALPKGLPDDPKKNHLAVRTEDHPLDYAGFEGEIPQGEYGGGQVEIWDRGTYECETWTDREVKCVLHGERAHGRYVLIRTDGDNWLIHLMEPARGSGDTASAKAEPATAEREPVPELIRPMLATLGELPAPSEDPDFGYEMKWDGLRAVAYVADGEVRLVSRNDKDVTVAYPELRGFGAALGGVPAVFDGEIVACDPAGQISFAALQPRMHVRDRAQIGRLSEQTPVTYQIFDLLHLDGHDTVGLRYEQRRELLESLGLHGPHWDTPGYTRGGGPAALAASREQRLEGIVAKRLDSVYEPGRRSKAWVKVKHTRTQEVVIGGWAPGQGRRAGTIGALLLGIPGPEGLEYVGQVGTGFNRETLDDLYRRLRSLERRTPPFAHPLPTRDAKDAHWVTPKLVGEVEFGEWTRDGRLRQPSWRGLRPDKSPDEVVRES</sequence>
<protein>
    <recommendedName>
        <fullName evidence="2">DNA ligase (ATP)</fullName>
        <ecNumber evidence="2">6.5.1.1</ecNumber>
    </recommendedName>
</protein>
<dbReference type="NCBIfam" id="TIGR02779">
    <property type="entry name" value="NHEJ_ligase_lig"/>
    <property type="match status" value="1"/>
</dbReference>
<dbReference type="Gene3D" id="2.40.50.140">
    <property type="entry name" value="Nucleic acid-binding proteins"/>
    <property type="match status" value="1"/>
</dbReference>
<dbReference type="EC" id="6.5.1.1" evidence="2"/>
<proteinExistence type="inferred from homology"/>
<gene>
    <name evidence="7" type="ORF">Pme01_41020</name>
</gene>
<dbReference type="CDD" id="cd07906">
    <property type="entry name" value="Adenylation_DNA_ligase_LigD_LigC"/>
    <property type="match status" value="1"/>
</dbReference>
<evidence type="ECO:0000313" key="7">
    <source>
        <dbReference type="EMBL" id="GII24505.1"/>
    </source>
</evidence>
<dbReference type="NCBIfam" id="TIGR02777">
    <property type="entry name" value="LigD_PE_dom"/>
    <property type="match status" value="1"/>
</dbReference>
<feature type="domain" description="ATP-dependent DNA ligase family profile" evidence="6">
    <location>
        <begin position="279"/>
        <end position="399"/>
    </location>
</feature>
<dbReference type="Gene3D" id="3.30.1490.70">
    <property type="match status" value="1"/>
</dbReference>
<comment type="caution">
    <text evidence="7">The sequence shown here is derived from an EMBL/GenBank/DDBJ whole genome shotgun (WGS) entry which is preliminary data.</text>
</comment>